<feature type="compositionally biased region" description="Low complexity" evidence="1">
    <location>
        <begin position="162"/>
        <end position="179"/>
    </location>
</feature>
<feature type="region of interest" description="Disordered" evidence="1">
    <location>
        <begin position="99"/>
        <end position="179"/>
    </location>
</feature>
<reference evidence="2" key="1">
    <citation type="submission" date="2014-01" db="EMBL/GenBank/DDBJ databases">
        <authorList>
            <person name="Brown-Elliot B."/>
            <person name="Wallace R."/>
            <person name="Lenaerts A."/>
            <person name="Ordway D."/>
            <person name="DeGroote M.A."/>
            <person name="Parker T."/>
            <person name="Sizemore C."/>
            <person name="Tallon L.J."/>
            <person name="Sadzewicz L.K."/>
            <person name="Sengamalay N."/>
            <person name="Fraser C.M."/>
            <person name="Hine E."/>
            <person name="Shefchek K.A."/>
            <person name="Das S.P."/>
            <person name="Tettelin H."/>
        </authorList>
    </citation>
    <scope>NUCLEOTIDE SEQUENCE [LARGE SCALE GENOMIC DNA]</scope>
    <source>
        <strain evidence="2">4042</strain>
    </source>
</reference>
<protein>
    <submittedName>
        <fullName evidence="2">Uncharacterized protein</fullName>
    </submittedName>
</protein>
<feature type="compositionally biased region" description="Basic residues" evidence="1">
    <location>
        <begin position="139"/>
        <end position="148"/>
    </location>
</feature>
<accession>X8DNF8</accession>
<proteinExistence type="predicted"/>
<dbReference type="EMBL" id="JAOB01000013">
    <property type="protein sequence ID" value="EUA69010.1"/>
    <property type="molecule type" value="Genomic_DNA"/>
</dbReference>
<evidence type="ECO:0000256" key="1">
    <source>
        <dbReference type="SAM" id="MobiDB-lite"/>
    </source>
</evidence>
<gene>
    <name evidence="2" type="ORF">I553_2198</name>
</gene>
<name>X8DNF8_MYCXE</name>
<comment type="caution">
    <text evidence="2">The sequence shown here is derived from an EMBL/GenBank/DDBJ whole genome shotgun (WGS) entry which is preliminary data.</text>
</comment>
<feature type="compositionally biased region" description="Basic and acidic residues" evidence="1">
    <location>
        <begin position="112"/>
        <end position="138"/>
    </location>
</feature>
<evidence type="ECO:0000313" key="2">
    <source>
        <dbReference type="EMBL" id="EUA69010.1"/>
    </source>
</evidence>
<organism evidence="2">
    <name type="scientific">Mycobacterium xenopi 4042</name>
    <dbReference type="NCBI Taxonomy" id="1299334"/>
    <lineage>
        <taxon>Bacteria</taxon>
        <taxon>Bacillati</taxon>
        <taxon>Actinomycetota</taxon>
        <taxon>Actinomycetes</taxon>
        <taxon>Mycobacteriales</taxon>
        <taxon>Mycobacteriaceae</taxon>
        <taxon>Mycobacterium</taxon>
    </lineage>
</organism>
<sequence length="179" mass="19036">MSLAAASYLSTGRSLSRLSPNARAQLLRRVAALSPDAGAAIEGLKAIVLLANGADTYAPELLARAGEHDVARPDAALDVRPSVDSPSVVRADAVVVGSGAGGRWRPRLSSRRSADRRPRGRPTLDRRGVPHPAPDRPLRRPVPRAGRRSRWDARPWCCRSGARSVAPPSSTPAPAIARR</sequence>
<dbReference type="AlphaFoldDB" id="X8DNF8"/>
<dbReference type="PATRIC" id="fig|1299334.3.peg.1690"/>